<gene>
    <name evidence="3" type="ORF">SDC9_40604</name>
</gene>
<feature type="region of interest" description="Disordered" evidence="1">
    <location>
        <begin position="20"/>
        <end position="39"/>
    </location>
</feature>
<dbReference type="SUPFAM" id="SSF53098">
    <property type="entry name" value="Ribonuclease H-like"/>
    <property type="match status" value="1"/>
</dbReference>
<dbReference type="Pfam" id="PF13482">
    <property type="entry name" value="RNase_H_2"/>
    <property type="match status" value="1"/>
</dbReference>
<dbReference type="EMBL" id="VSSQ01000428">
    <property type="protein sequence ID" value="MPL94450.1"/>
    <property type="molecule type" value="Genomic_DNA"/>
</dbReference>
<evidence type="ECO:0000256" key="1">
    <source>
        <dbReference type="SAM" id="MobiDB-lite"/>
    </source>
</evidence>
<organism evidence="3">
    <name type="scientific">bioreactor metagenome</name>
    <dbReference type="NCBI Taxonomy" id="1076179"/>
    <lineage>
        <taxon>unclassified sequences</taxon>
        <taxon>metagenomes</taxon>
        <taxon>ecological metagenomes</taxon>
    </lineage>
</organism>
<dbReference type="AlphaFoldDB" id="A0A644VTA8"/>
<feature type="domain" description="YprB ribonuclease H-like" evidence="2">
    <location>
        <begin position="183"/>
        <end position="349"/>
    </location>
</feature>
<dbReference type="Gene3D" id="3.30.420.10">
    <property type="entry name" value="Ribonuclease H-like superfamily/Ribonuclease H"/>
    <property type="match status" value="1"/>
</dbReference>
<reference evidence="3" key="1">
    <citation type="submission" date="2019-08" db="EMBL/GenBank/DDBJ databases">
        <authorList>
            <person name="Kucharzyk K."/>
            <person name="Murdoch R.W."/>
            <person name="Higgins S."/>
            <person name="Loffler F."/>
        </authorList>
    </citation>
    <scope>NUCLEOTIDE SEQUENCE</scope>
</reference>
<dbReference type="InterPro" id="IPR038720">
    <property type="entry name" value="YprB_RNase_H-like_dom"/>
</dbReference>
<dbReference type="PANTHER" id="PTHR38462:SF1">
    <property type="entry name" value="YPRB RIBONUCLEASE H-LIKE DOMAIN-CONTAINING PROTEIN"/>
    <property type="match status" value="1"/>
</dbReference>
<dbReference type="InterPro" id="IPR012337">
    <property type="entry name" value="RNaseH-like_sf"/>
</dbReference>
<evidence type="ECO:0000313" key="3">
    <source>
        <dbReference type="EMBL" id="MPL94450.1"/>
    </source>
</evidence>
<proteinExistence type="predicted"/>
<accession>A0A644VTA8</accession>
<protein>
    <recommendedName>
        <fullName evidence="2">YprB ribonuclease H-like domain-containing protein</fullName>
    </recommendedName>
</protein>
<comment type="caution">
    <text evidence="3">The sequence shown here is derived from an EMBL/GenBank/DDBJ whole genome shotgun (WGS) entry which is preliminary data.</text>
</comment>
<sequence>MKSERYENHEKDMLKSILSRSLTSAAPSEETIAKAHENSGVNSNDPLIKLKYTLLDQYQGQKLEDIEGSEVIENSSGETLKITKKEKIDFSIDRTEFEKELACDLKLVPKIGPATEKKLKEEGYADIKSLLDHEKYGEYAEEIIEKIETGNHIDKFNLIRKNCNNKGKMLKCAGDLDYDSFKFMDIETLGLSNVPIILIGIAEMDKKGKSITSTQYVLRDKVEESAVLEGYLSHLDDDSTLVTYNGASFDVPFIKNRCNYYQMENETRPFHYDLIYYARTLWKDKLPNCKLTTIEKHIFNINRIDDVPGSHIPDFYDTYLKENNIGPLVPIIEHNRFDIVSLAKFLNRMCEKF</sequence>
<dbReference type="PANTHER" id="PTHR38462">
    <property type="entry name" value="EXONUCLEASE-LIKE PROTEIN"/>
    <property type="match status" value="1"/>
</dbReference>
<dbReference type="GO" id="GO:0003676">
    <property type="term" value="F:nucleic acid binding"/>
    <property type="evidence" value="ECO:0007669"/>
    <property type="project" value="InterPro"/>
</dbReference>
<dbReference type="InterPro" id="IPR036397">
    <property type="entry name" value="RNaseH_sf"/>
</dbReference>
<name>A0A644VTA8_9ZZZZ</name>
<evidence type="ECO:0000259" key="2">
    <source>
        <dbReference type="Pfam" id="PF13482"/>
    </source>
</evidence>